<gene>
    <name evidence="2" type="ORF">SAMN04489711_109112</name>
</gene>
<sequence length="264" mass="28151">MTQRPTPAAGEDLPARILALETAAFHAWPALQEVRQGGWVLRLAGGFTKRANSANAAAAQAPFHEVQAAAEAFYARHGLPPVFRLTPLAPPEADLQLQAAGYARFDPSRVMVCPLGPASSGPAAWDAGLELASAPSPAWLDGFAAANGVPARHQAVHHAMVQSIARPAAFATLRHQGQPIGFGLAVRERDAVGFFDIVIAPPHRRRGHATRLMQALLRWARDGGAQQAYLQVRDGNPAARRLYAGLGFADLYGYHYRVPPGMAG</sequence>
<keyword evidence="2" id="KW-0808">Transferase</keyword>
<dbReference type="CDD" id="cd04301">
    <property type="entry name" value="NAT_SF"/>
    <property type="match status" value="1"/>
</dbReference>
<reference evidence="3" key="1">
    <citation type="submission" date="2016-10" db="EMBL/GenBank/DDBJ databases">
        <authorList>
            <person name="Varghese N."/>
            <person name="Submissions S."/>
        </authorList>
    </citation>
    <scope>NUCLEOTIDE SEQUENCE [LARGE SCALE GENOMIC DNA]</scope>
    <source>
        <strain evidence="3">DSM 27981</strain>
    </source>
</reference>
<organism evidence="2 3">
    <name type="scientific">Paracidovorax wautersii</name>
    <dbReference type="NCBI Taxonomy" id="1177982"/>
    <lineage>
        <taxon>Bacteria</taxon>
        <taxon>Pseudomonadati</taxon>
        <taxon>Pseudomonadota</taxon>
        <taxon>Betaproteobacteria</taxon>
        <taxon>Burkholderiales</taxon>
        <taxon>Comamonadaceae</taxon>
        <taxon>Paracidovorax</taxon>
    </lineage>
</organism>
<dbReference type="STRING" id="1177982.SAMN04489711_109112"/>
<accession>A0A1I2F4E2</accession>
<dbReference type="AlphaFoldDB" id="A0A1I2F4E2"/>
<proteinExistence type="predicted"/>
<dbReference type="InterPro" id="IPR056935">
    <property type="entry name" value="Rv0428c-like_C"/>
</dbReference>
<name>A0A1I2F4E2_9BURK</name>
<dbReference type="Gene3D" id="3.40.630.30">
    <property type="match status" value="1"/>
</dbReference>
<dbReference type="PANTHER" id="PTHR43072">
    <property type="entry name" value="N-ACETYLTRANSFERASE"/>
    <property type="match status" value="1"/>
</dbReference>
<dbReference type="InterPro" id="IPR000182">
    <property type="entry name" value="GNAT_dom"/>
</dbReference>
<dbReference type="Pfam" id="PF24553">
    <property type="entry name" value="Rv0428c_C"/>
    <property type="match status" value="1"/>
</dbReference>
<keyword evidence="3" id="KW-1185">Reference proteome</keyword>
<protein>
    <submittedName>
        <fullName evidence="2">Acetyltransferase (GNAT) family protein</fullName>
    </submittedName>
</protein>
<dbReference type="InterPro" id="IPR016181">
    <property type="entry name" value="Acyl_CoA_acyltransferase"/>
</dbReference>
<evidence type="ECO:0000313" key="2">
    <source>
        <dbReference type="EMBL" id="SFE99853.1"/>
    </source>
</evidence>
<evidence type="ECO:0000313" key="3">
    <source>
        <dbReference type="Proteomes" id="UP000199119"/>
    </source>
</evidence>
<dbReference type="OrthoDB" id="9805924at2"/>
<dbReference type="GO" id="GO:0016747">
    <property type="term" value="F:acyltransferase activity, transferring groups other than amino-acyl groups"/>
    <property type="evidence" value="ECO:0007669"/>
    <property type="project" value="InterPro"/>
</dbReference>
<dbReference type="SUPFAM" id="SSF55729">
    <property type="entry name" value="Acyl-CoA N-acyltransferases (Nat)"/>
    <property type="match status" value="1"/>
</dbReference>
<dbReference type="RefSeq" id="WP_092940117.1">
    <property type="nucleotide sequence ID" value="NZ_FONX01000009.1"/>
</dbReference>
<dbReference type="Proteomes" id="UP000199119">
    <property type="component" value="Unassembled WGS sequence"/>
</dbReference>
<feature type="domain" description="N-acetyltransferase" evidence="1">
    <location>
        <begin position="110"/>
        <end position="264"/>
    </location>
</feature>
<evidence type="ECO:0000259" key="1">
    <source>
        <dbReference type="PROSITE" id="PS51186"/>
    </source>
</evidence>
<dbReference type="EMBL" id="FONX01000009">
    <property type="protein sequence ID" value="SFE99853.1"/>
    <property type="molecule type" value="Genomic_DNA"/>
</dbReference>
<dbReference type="PROSITE" id="PS51186">
    <property type="entry name" value="GNAT"/>
    <property type="match status" value="1"/>
</dbReference>